<dbReference type="Proteomes" id="UP000271974">
    <property type="component" value="Unassembled WGS sequence"/>
</dbReference>
<feature type="region of interest" description="Disordered" evidence="1">
    <location>
        <begin position="390"/>
        <end position="530"/>
    </location>
</feature>
<feature type="compositionally biased region" description="Low complexity" evidence="1">
    <location>
        <begin position="161"/>
        <end position="170"/>
    </location>
</feature>
<feature type="region of interest" description="Disordered" evidence="1">
    <location>
        <begin position="635"/>
        <end position="695"/>
    </location>
</feature>
<sequence length="695" mass="74062">SDHNQFSITVEKDGVTWDVFTPSLTTGQGHATLLLSLASEGALQGMADSEITFQIVARPITTDGSNSRSTASSSADITVFVSSLQTSPLVSNAGGDDFSTAEVVIVALVITLLLFIVFAIVYVVHKTRRKKTSAMPVFRRNSKYYVSKRANSNGQLPQLDSSPATPASPSVVRRVDQEEEGVSRNTVMGEELSQRPSSDLLYEPYVSQKKSITLQEKSPSGTDSSVLESFSSAAGSTFGSTDKHTVSAAANRNRCDVTLLASKTELDQQLAGSDPPGDSVSSAPCPSSGDIRTESQVRSQDALLSLLDTPRSDKDQCDVTTIEEAGTTVDQSPTVRGAKAGYVNVKAGAVSTPEAAKPVCDVAPLSESLAVANQGLTGLLDKVNRKLAQGGDAKEMGADRRCDVVPLPSTEQVSKETPVPDIDLNNSDPAPTDSRKSSLSNISTTDVAPLIKQDGGKKNVSKKQSLQEPTNTKPTMQGQSNPAFSEQTPYHIRDSTGASISDTPVLKVHIPNSRNMQNTNAASRSYSTEDQKMNSKGQFNLIHKSGQMSPKATTPIKYKVPVTPVAHKKALPSPKKVVAPPAFQLSQPNVPPVALALPSFTGAPAFPEDYVIITNPVYESSTSIYKTPVSSSVVPAYQTHRPQRETAPVSTNGTHRPQRETAPVSTNGTHSPQREDPPSSPRAANERNQENENIL</sequence>
<feature type="region of interest" description="Disordered" evidence="1">
    <location>
        <begin position="267"/>
        <end position="297"/>
    </location>
</feature>
<evidence type="ECO:0000313" key="4">
    <source>
        <dbReference type="Proteomes" id="UP000271974"/>
    </source>
</evidence>
<keyword evidence="4" id="KW-1185">Reference proteome</keyword>
<gene>
    <name evidence="3" type="ORF">EGW08_004923</name>
</gene>
<feature type="compositionally biased region" description="Polar residues" evidence="1">
    <location>
        <begin position="512"/>
        <end position="526"/>
    </location>
</feature>
<evidence type="ECO:0000256" key="2">
    <source>
        <dbReference type="SAM" id="Phobius"/>
    </source>
</evidence>
<organism evidence="3 4">
    <name type="scientific">Elysia chlorotica</name>
    <name type="common">Eastern emerald elysia</name>
    <name type="synonym">Sea slug</name>
    <dbReference type="NCBI Taxonomy" id="188477"/>
    <lineage>
        <taxon>Eukaryota</taxon>
        <taxon>Metazoa</taxon>
        <taxon>Spiralia</taxon>
        <taxon>Lophotrochozoa</taxon>
        <taxon>Mollusca</taxon>
        <taxon>Gastropoda</taxon>
        <taxon>Heterobranchia</taxon>
        <taxon>Euthyneura</taxon>
        <taxon>Panpulmonata</taxon>
        <taxon>Sacoglossa</taxon>
        <taxon>Placobranchoidea</taxon>
        <taxon>Plakobranchidae</taxon>
        <taxon>Elysia</taxon>
    </lineage>
</organism>
<comment type="caution">
    <text evidence="3">The sequence shown here is derived from an EMBL/GenBank/DDBJ whole genome shotgun (WGS) entry which is preliminary data.</text>
</comment>
<accession>A0A3S1BRZ2</accession>
<feature type="compositionally biased region" description="Polar residues" evidence="1">
    <location>
        <begin position="462"/>
        <end position="488"/>
    </location>
</feature>
<protein>
    <submittedName>
        <fullName evidence="3">Uncharacterized protein</fullName>
    </submittedName>
</protein>
<dbReference type="AlphaFoldDB" id="A0A3S1BRZ2"/>
<feature type="compositionally biased region" description="Basic and acidic residues" evidence="1">
    <location>
        <begin position="684"/>
        <end position="695"/>
    </location>
</feature>
<evidence type="ECO:0000256" key="1">
    <source>
        <dbReference type="SAM" id="MobiDB-lite"/>
    </source>
</evidence>
<feature type="non-terminal residue" evidence="3">
    <location>
        <position position="695"/>
    </location>
</feature>
<dbReference type="EMBL" id="RQTK01000114">
    <property type="protein sequence ID" value="RUS87311.1"/>
    <property type="molecule type" value="Genomic_DNA"/>
</dbReference>
<reference evidence="3 4" key="1">
    <citation type="submission" date="2019-01" db="EMBL/GenBank/DDBJ databases">
        <title>A draft genome assembly of the solar-powered sea slug Elysia chlorotica.</title>
        <authorList>
            <person name="Cai H."/>
            <person name="Li Q."/>
            <person name="Fang X."/>
            <person name="Li J."/>
            <person name="Curtis N.E."/>
            <person name="Altenburger A."/>
            <person name="Shibata T."/>
            <person name="Feng M."/>
            <person name="Maeda T."/>
            <person name="Schwartz J.A."/>
            <person name="Shigenobu S."/>
            <person name="Lundholm N."/>
            <person name="Nishiyama T."/>
            <person name="Yang H."/>
            <person name="Hasebe M."/>
            <person name="Li S."/>
            <person name="Pierce S.K."/>
            <person name="Wang J."/>
        </authorList>
    </citation>
    <scope>NUCLEOTIDE SEQUENCE [LARGE SCALE GENOMIC DNA]</scope>
    <source>
        <strain evidence="3">EC2010</strain>
        <tissue evidence="3">Whole organism of an adult</tissue>
    </source>
</reference>
<keyword evidence="2" id="KW-1133">Transmembrane helix</keyword>
<feature type="non-terminal residue" evidence="3">
    <location>
        <position position="1"/>
    </location>
</feature>
<feature type="compositionally biased region" description="Basic and acidic residues" evidence="1">
    <location>
        <begin position="392"/>
        <end position="403"/>
    </location>
</feature>
<evidence type="ECO:0000313" key="3">
    <source>
        <dbReference type="EMBL" id="RUS87311.1"/>
    </source>
</evidence>
<feature type="transmembrane region" description="Helical" evidence="2">
    <location>
        <begin position="103"/>
        <end position="124"/>
    </location>
</feature>
<feature type="compositionally biased region" description="Polar residues" evidence="1">
    <location>
        <begin position="437"/>
        <end position="446"/>
    </location>
</feature>
<proteinExistence type="predicted"/>
<feature type="region of interest" description="Disordered" evidence="1">
    <location>
        <begin position="152"/>
        <end position="200"/>
    </location>
</feature>
<keyword evidence="2" id="KW-0812">Transmembrane</keyword>
<name>A0A3S1BRZ2_ELYCH</name>
<keyword evidence="2" id="KW-0472">Membrane</keyword>
<dbReference type="OrthoDB" id="10602354at2759"/>